<comment type="caution">
    <text evidence="1">The sequence shown here is derived from an EMBL/GenBank/DDBJ whole genome shotgun (WGS) entry which is preliminary data.</text>
</comment>
<protein>
    <submittedName>
        <fullName evidence="1">Uncharacterized protein</fullName>
    </submittedName>
</protein>
<dbReference type="Proteomes" id="UP000612055">
    <property type="component" value="Unassembled WGS sequence"/>
</dbReference>
<accession>A0A836BZD1</accession>
<proteinExistence type="predicted"/>
<keyword evidence="2" id="KW-1185">Reference proteome</keyword>
<reference evidence="1" key="1">
    <citation type="journal article" date="2020" name="bioRxiv">
        <title>Comparative genomics of Chlamydomonas.</title>
        <authorList>
            <person name="Craig R.J."/>
            <person name="Hasan A.R."/>
            <person name="Ness R.W."/>
            <person name="Keightley P.D."/>
        </authorList>
    </citation>
    <scope>NUCLEOTIDE SEQUENCE</scope>
    <source>
        <strain evidence="1">CCAP 11/70</strain>
    </source>
</reference>
<organism evidence="1 2">
    <name type="scientific">Edaphochlamys debaryana</name>
    <dbReference type="NCBI Taxonomy" id="47281"/>
    <lineage>
        <taxon>Eukaryota</taxon>
        <taxon>Viridiplantae</taxon>
        <taxon>Chlorophyta</taxon>
        <taxon>core chlorophytes</taxon>
        <taxon>Chlorophyceae</taxon>
        <taxon>CS clade</taxon>
        <taxon>Chlamydomonadales</taxon>
        <taxon>Chlamydomonadales incertae sedis</taxon>
        <taxon>Edaphochlamys</taxon>
    </lineage>
</organism>
<name>A0A836BZD1_9CHLO</name>
<dbReference type="AlphaFoldDB" id="A0A836BZD1"/>
<dbReference type="EMBL" id="JAEHOE010000029">
    <property type="protein sequence ID" value="KAG2494666.1"/>
    <property type="molecule type" value="Genomic_DNA"/>
</dbReference>
<sequence length="176" mass="18380">MTVKCDANSMCIVAERLGKCVCKPGYVRDTITGSCVANKCPMHECIRNEFCEMANATAVWSTRLAQCPTTQPSICVCNDKSLTLNPATGLCEACDLACGVGGSCAFTKTGTKICKCDVTGFTRDLGTGLCVVNLCRTTPTICRPDQRCAVRNGATVCVCIDPSLVVGSSGSCVAPA</sequence>
<evidence type="ECO:0000313" key="1">
    <source>
        <dbReference type="EMBL" id="KAG2494666.1"/>
    </source>
</evidence>
<gene>
    <name evidence="1" type="ORF">HYH03_007182</name>
</gene>
<evidence type="ECO:0000313" key="2">
    <source>
        <dbReference type="Proteomes" id="UP000612055"/>
    </source>
</evidence>